<dbReference type="GO" id="GO:0008270">
    <property type="term" value="F:zinc ion binding"/>
    <property type="evidence" value="ECO:0007669"/>
    <property type="project" value="UniProtKB-KW"/>
</dbReference>
<evidence type="ECO:0000256" key="4">
    <source>
        <dbReference type="PROSITE-ProRule" id="PRU00325"/>
    </source>
</evidence>
<dbReference type="PROSITE" id="PS50966">
    <property type="entry name" value="ZF_SWIM"/>
    <property type="match status" value="1"/>
</dbReference>
<evidence type="ECO:0000259" key="6">
    <source>
        <dbReference type="PROSITE" id="PS50966"/>
    </source>
</evidence>
<name>A0A9R1XWG2_LACSA</name>
<keyword evidence="8" id="KW-1185">Reference proteome</keyword>
<keyword evidence="1" id="KW-0479">Metal-binding</keyword>
<evidence type="ECO:0000313" key="7">
    <source>
        <dbReference type="EMBL" id="KAJ0224449.1"/>
    </source>
</evidence>
<evidence type="ECO:0000256" key="2">
    <source>
        <dbReference type="ARBA" id="ARBA00022771"/>
    </source>
</evidence>
<feature type="region of interest" description="Disordered" evidence="5">
    <location>
        <begin position="673"/>
        <end position="747"/>
    </location>
</feature>
<sequence length="808" mass="91914">MLTSVHLSTRSSWNSFKSSPELEAKTFTSAFTRGIHTLVNDGDYKEFLDLAYANERIMNVYVDHYNEPIFEWIEEEENEDQDYSREEDEESVFSETYSIDHEEDDVEYPFPANKTKGNRFLNKLCLDTLDEDVEYLEPRYPLLMDMISSLKKMTPKVLQKKNKSPNCPFRLWAFWMSKERTFQIKSLVSEHNCSRVFKFGSILGKQFMSEIIEKPKMSVRKMKAKVSTTFNINVSEGQCRNAKKFALQEIEGSLIEHYGRLWSYGHEILRTNPGSTVRMDVDIMPDSTTLFSKYYVCFKAISDGWKEGCRPGIVRGEVLAAVGRDANNQIYPIAWAVDGVENKATWKWFIDLLMDDIDGGLGAGITLLSDGHKGLLEAVKERCPEAEHRQCARHIVANFAKGFTGQHFRKLFWRAVRASTEQKFKHVMEKIKSLDTQAYEYLIDRDPTTWSKVFFKEGRDCDAVENGVSESFNSAIRHGRRKPIITMLEEIRIFVMERIYKGIEWDLNIYPSIRKRIQDLKSLLPYTDCGGVTPCGYQKYEVRFNDAAYGVDLIAKTCACRIWQLTGIPCLHGVVAISSLNQDAETYVSQSYSKEAFLKCYYYSINPLNGSDTLEEVPYRKPLPPKRRRLPGRPSVKRKRDAVERELSGPVRHSVTRRGSMIKCSICKEPGHNKIKCPSKQQTNTSAPSSSRGSGAGPSQPPSSSWGSGAGPSQPPAAAQPPPPPPAARPVPRRAPIGRTGRRKYSERIVKMALRRNIPGVGSSAENHAVCSICNEFNHLKEWNPILLDNMTVNQFLLPRVVSSIPIF</sequence>
<evidence type="ECO:0000256" key="3">
    <source>
        <dbReference type="ARBA" id="ARBA00022833"/>
    </source>
</evidence>
<reference evidence="7 8" key="1">
    <citation type="journal article" date="2017" name="Nat. Commun.">
        <title>Genome assembly with in vitro proximity ligation data and whole-genome triplication in lettuce.</title>
        <authorList>
            <person name="Reyes-Chin-Wo S."/>
            <person name="Wang Z."/>
            <person name="Yang X."/>
            <person name="Kozik A."/>
            <person name="Arikit S."/>
            <person name="Song C."/>
            <person name="Xia L."/>
            <person name="Froenicke L."/>
            <person name="Lavelle D.O."/>
            <person name="Truco M.J."/>
            <person name="Xia R."/>
            <person name="Zhu S."/>
            <person name="Xu C."/>
            <person name="Xu H."/>
            <person name="Xu X."/>
            <person name="Cox K."/>
            <person name="Korf I."/>
            <person name="Meyers B.C."/>
            <person name="Michelmore R.W."/>
        </authorList>
    </citation>
    <scope>NUCLEOTIDE SEQUENCE [LARGE SCALE GENOMIC DNA]</scope>
    <source>
        <strain evidence="8">cv. Salinas</strain>
        <tissue evidence="7">Seedlings</tissue>
    </source>
</reference>
<dbReference type="InterPro" id="IPR018289">
    <property type="entry name" value="MULE_transposase_dom"/>
</dbReference>
<feature type="region of interest" description="Disordered" evidence="5">
    <location>
        <begin position="614"/>
        <end position="656"/>
    </location>
</feature>
<feature type="compositionally biased region" description="Basic residues" evidence="5">
    <location>
        <begin position="623"/>
        <end position="640"/>
    </location>
</feature>
<dbReference type="PANTHER" id="PTHR31973:SF189">
    <property type="entry name" value="TRANSPOSASE, MUDR, PLANT, MULE TRANSPOSASE DOMAIN PROTEIN-RELATED"/>
    <property type="match status" value="1"/>
</dbReference>
<keyword evidence="3" id="KW-0862">Zinc</keyword>
<dbReference type="EMBL" id="NBSK02000001">
    <property type="protein sequence ID" value="KAJ0224449.1"/>
    <property type="molecule type" value="Genomic_DNA"/>
</dbReference>
<keyword evidence="2 4" id="KW-0863">Zinc-finger</keyword>
<accession>A0A9R1XWG2</accession>
<dbReference type="InterPro" id="IPR007527">
    <property type="entry name" value="Znf_SWIM"/>
</dbReference>
<evidence type="ECO:0000313" key="8">
    <source>
        <dbReference type="Proteomes" id="UP000235145"/>
    </source>
</evidence>
<dbReference type="SMART" id="SM00575">
    <property type="entry name" value="ZnF_PMZ"/>
    <property type="match status" value="1"/>
</dbReference>
<feature type="domain" description="SWIM-type" evidence="6">
    <location>
        <begin position="540"/>
        <end position="581"/>
    </location>
</feature>
<dbReference type="Pfam" id="PF04434">
    <property type="entry name" value="SWIM"/>
    <property type="match status" value="1"/>
</dbReference>
<feature type="compositionally biased region" description="Pro residues" evidence="5">
    <location>
        <begin position="713"/>
        <end position="729"/>
    </location>
</feature>
<comment type="caution">
    <text evidence="7">The sequence shown here is derived from an EMBL/GenBank/DDBJ whole genome shotgun (WGS) entry which is preliminary data.</text>
</comment>
<dbReference type="PANTHER" id="PTHR31973">
    <property type="entry name" value="POLYPROTEIN, PUTATIVE-RELATED"/>
    <property type="match status" value="1"/>
</dbReference>
<proteinExistence type="predicted"/>
<dbReference type="Pfam" id="PF10551">
    <property type="entry name" value="MULE"/>
    <property type="match status" value="1"/>
</dbReference>
<dbReference type="InterPro" id="IPR006564">
    <property type="entry name" value="Znf_PMZ"/>
</dbReference>
<protein>
    <recommendedName>
        <fullName evidence="6">SWIM-type domain-containing protein</fullName>
    </recommendedName>
</protein>
<organism evidence="7 8">
    <name type="scientific">Lactuca sativa</name>
    <name type="common">Garden lettuce</name>
    <dbReference type="NCBI Taxonomy" id="4236"/>
    <lineage>
        <taxon>Eukaryota</taxon>
        <taxon>Viridiplantae</taxon>
        <taxon>Streptophyta</taxon>
        <taxon>Embryophyta</taxon>
        <taxon>Tracheophyta</taxon>
        <taxon>Spermatophyta</taxon>
        <taxon>Magnoliopsida</taxon>
        <taxon>eudicotyledons</taxon>
        <taxon>Gunneridae</taxon>
        <taxon>Pentapetalae</taxon>
        <taxon>asterids</taxon>
        <taxon>campanulids</taxon>
        <taxon>Asterales</taxon>
        <taxon>Asteraceae</taxon>
        <taxon>Cichorioideae</taxon>
        <taxon>Cichorieae</taxon>
        <taxon>Lactucinae</taxon>
        <taxon>Lactuca</taxon>
    </lineage>
</organism>
<dbReference type="Proteomes" id="UP000235145">
    <property type="component" value="Unassembled WGS sequence"/>
</dbReference>
<gene>
    <name evidence="7" type="ORF">LSAT_V11C100023970</name>
</gene>
<evidence type="ECO:0000256" key="1">
    <source>
        <dbReference type="ARBA" id="ARBA00022723"/>
    </source>
</evidence>
<dbReference type="AlphaFoldDB" id="A0A9R1XWG2"/>
<evidence type="ECO:0000256" key="5">
    <source>
        <dbReference type="SAM" id="MobiDB-lite"/>
    </source>
</evidence>